<sequence length="55" mass="6012">MASLIGTSIASAFFAYLERSPASIWLPTIPIMRSRRRGGISPLMKLSWCSLSVPS</sequence>
<reference evidence="1 2" key="1">
    <citation type="journal article" date="2017" name="Nature">
        <title>The Apostasia genome and the evolution of orchids.</title>
        <authorList>
            <person name="Zhang G.Q."/>
            <person name="Liu K.W."/>
            <person name="Li Z."/>
            <person name="Lohaus R."/>
            <person name="Hsiao Y.Y."/>
            <person name="Niu S.C."/>
            <person name="Wang J.Y."/>
            <person name="Lin Y.C."/>
            <person name="Xu Q."/>
            <person name="Chen L.J."/>
            <person name="Yoshida K."/>
            <person name="Fujiwara S."/>
            <person name="Wang Z.W."/>
            <person name="Zhang Y.Q."/>
            <person name="Mitsuda N."/>
            <person name="Wang M."/>
            <person name="Liu G.H."/>
            <person name="Pecoraro L."/>
            <person name="Huang H.X."/>
            <person name="Xiao X.J."/>
            <person name="Lin M."/>
            <person name="Wu X.Y."/>
            <person name="Wu W.L."/>
            <person name="Chen Y.Y."/>
            <person name="Chang S.B."/>
            <person name="Sakamoto S."/>
            <person name="Ohme-Takagi M."/>
            <person name="Yagi M."/>
            <person name="Zeng S.J."/>
            <person name="Shen C.Y."/>
            <person name="Yeh C.M."/>
            <person name="Luo Y.B."/>
            <person name="Tsai W.C."/>
            <person name="Van de Peer Y."/>
            <person name="Liu Z.J."/>
        </authorList>
    </citation>
    <scope>NUCLEOTIDE SEQUENCE [LARGE SCALE GENOMIC DNA]</scope>
    <source>
        <strain evidence="2">cv. Shenzhen</strain>
        <tissue evidence="1">Stem</tissue>
    </source>
</reference>
<protein>
    <submittedName>
        <fullName evidence="1">Uncharacterized protein</fullName>
    </submittedName>
</protein>
<evidence type="ECO:0000313" key="1">
    <source>
        <dbReference type="EMBL" id="PKA56495.1"/>
    </source>
</evidence>
<organism evidence="1 2">
    <name type="scientific">Apostasia shenzhenica</name>
    <dbReference type="NCBI Taxonomy" id="1088818"/>
    <lineage>
        <taxon>Eukaryota</taxon>
        <taxon>Viridiplantae</taxon>
        <taxon>Streptophyta</taxon>
        <taxon>Embryophyta</taxon>
        <taxon>Tracheophyta</taxon>
        <taxon>Spermatophyta</taxon>
        <taxon>Magnoliopsida</taxon>
        <taxon>Liliopsida</taxon>
        <taxon>Asparagales</taxon>
        <taxon>Orchidaceae</taxon>
        <taxon>Apostasioideae</taxon>
        <taxon>Apostasia</taxon>
    </lineage>
</organism>
<accession>A0A2I0ALW7</accession>
<dbReference type="EMBL" id="KZ451971">
    <property type="protein sequence ID" value="PKA56495.1"/>
    <property type="molecule type" value="Genomic_DNA"/>
</dbReference>
<evidence type="ECO:0000313" key="2">
    <source>
        <dbReference type="Proteomes" id="UP000236161"/>
    </source>
</evidence>
<proteinExistence type="predicted"/>
<dbReference type="AlphaFoldDB" id="A0A2I0ALW7"/>
<keyword evidence="2" id="KW-1185">Reference proteome</keyword>
<name>A0A2I0ALW7_9ASPA</name>
<dbReference type="Proteomes" id="UP000236161">
    <property type="component" value="Unassembled WGS sequence"/>
</dbReference>
<gene>
    <name evidence="1" type="ORF">AXF42_Ash015268</name>
</gene>